<dbReference type="Pfam" id="PF02845">
    <property type="entry name" value="CUE"/>
    <property type="match status" value="1"/>
</dbReference>
<name>A0ABX6EU15_KLUMA</name>
<reference evidence="3 4" key="1">
    <citation type="submission" date="2016-03" db="EMBL/GenBank/DDBJ databases">
        <title>How can Kluyveromyces marxianus grow so fast - potential evolutionary course in Saccharomyces Complex revealed by comparative genomics.</title>
        <authorList>
            <person name="Mo W."/>
            <person name="Lu W."/>
            <person name="Yang X."/>
            <person name="Qi J."/>
            <person name="Lv H."/>
        </authorList>
    </citation>
    <scope>NUCLEOTIDE SEQUENCE [LARGE SCALE GENOMIC DNA]</scope>
    <source>
        <strain evidence="3 4">FIM1</strain>
    </source>
</reference>
<accession>A0ABX6EU15</accession>
<dbReference type="CDD" id="cd14372">
    <property type="entry name" value="CUE_Cue5p_like"/>
    <property type="match status" value="1"/>
</dbReference>
<dbReference type="EMBL" id="CP015056">
    <property type="protein sequence ID" value="QGN15252.1"/>
    <property type="molecule type" value="Genomic_DNA"/>
</dbReference>
<dbReference type="PANTHER" id="PTHR16461:SF5">
    <property type="entry name" value="TOLL-INTERACTING PROTEIN"/>
    <property type="match status" value="1"/>
</dbReference>
<organism evidence="3 4">
    <name type="scientific">Kluyveromyces marxianus</name>
    <name type="common">Yeast</name>
    <name type="synonym">Candida kefyr</name>
    <dbReference type="NCBI Taxonomy" id="4911"/>
    <lineage>
        <taxon>Eukaryota</taxon>
        <taxon>Fungi</taxon>
        <taxon>Dikarya</taxon>
        <taxon>Ascomycota</taxon>
        <taxon>Saccharomycotina</taxon>
        <taxon>Saccharomycetes</taxon>
        <taxon>Saccharomycetales</taxon>
        <taxon>Saccharomycetaceae</taxon>
        <taxon>Kluyveromyces</taxon>
    </lineage>
</organism>
<evidence type="ECO:0000313" key="4">
    <source>
        <dbReference type="Proteomes" id="UP000422736"/>
    </source>
</evidence>
<dbReference type="InterPro" id="IPR003892">
    <property type="entry name" value="CUE"/>
</dbReference>
<gene>
    <name evidence="3" type="primary">CUE5</name>
    <name evidence="3" type="ORF">FIM1_1941</name>
</gene>
<feature type="compositionally biased region" description="Basic and acidic residues" evidence="1">
    <location>
        <begin position="175"/>
        <end position="191"/>
    </location>
</feature>
<evidence type="ECO:0000313" key="3">
    <source>
        <dbReference type="EMBL" id="QGN15252.1"/>
    </source>
</evidence>
<feature type="compositionally biased region" description="Basic and acidic residues" evidence="1">
    <location>
        <begin position="84"/>
        <end position="98"/>
    </location>
</feature>
<feature type="region of interest" description="Disordered" evidence="1">
    <location>
        <begin position="263"/>
        <end position="403"/>
    </location>
</feature>
<feature type="region of interest" description="Disordered" evidence="1">
    <location>
        <begin position="137"/>
        <end position="161"/>
    </location>
</feature>
<dbReference type="SMART" id="SM00546">
    <property type="entry name" value="CUE"/>
    <property type="match status" value="1"/>
</dbReference>
<feature type="region of interest" description="Disordered" evidence="1">
    <location>
        <begin position="175"/>
        <end position="223"/>
    </location>
</feature>
<feature type="compositionally biased region" description="Basic and acidic residues" evidence="1">
    <location>
        <begin position="22"/>
        <end position="61"/>
    </location>
</feature>
<feature type="domain" description="CUE" evidence="2">
    <location>
        <begin position="89"/>
        <end position="132"/>
    </location>
</feature>
<feature type="compositionally biased region" description="Acidic residues" evidence="1">
    <location>
        <begin position="391"/>
        <end position="403"/>
    </location>
</feature>
<dbReference type="InterPro" id="IPR009060">
    <property type="entry name" value="UBA-like_sf"/>
</dbReference>
<dbReference type="Gene3D" id="1.10.8.10">
    <property type="entry name" value="DNA helicase RuvA subunit, C-terminal domain"/>
    <property type="match status" value="1"/>
</dbReference>
<keyword evidence="4" id="KW-1185">Reference proteome</keyword>
<feature type="compositionally biased region" description="Acidic residues" evidence="1">
    <location>
        <begin position="308"/>
        <end position="320"/>
    </location>
</feature>
<dbReference type="InterPro" id="IPR041807">
    <property type="entry name" value="Cue5/Don1_CUE"/>
</dbReference>
<sequence length="403" mass="45277">MSDKVEDVPIDVEPVDATTPVPEERVEETVEKKVEDKPEEKTEEKTEKSESGKDAEQKEKEEKEEEEEEAAPPPLPSRKSTSSEIEKPKENPMLKELKEAFPGVEEKYVKAVLIASQGQLDPAFNALLFLSDPGFEKEASLPTRPVHAPVQAHPETPRQLSQLEQDELLARQLDEKYNKHGRSSGERAARERRIRRRQRDYERRYGQGAQAPEGTEDYDEDSDDMFSTFVEKDLPQIRENLNRNIQETGKKISTWFSGIKKNLTEEGSDEQSVGGRSSRSKFNSFGDRYGDDSVDDQTKLQNAGITLENEDLDFGSDDDVPPQLPSRAKSKHVVAETTYIDTPEQARTKHNRSPLKTVAPQAISPTKTKAKATTETTPETASKDPGPITLEDNDIVVDSDLDI</sequence>
<feature type="compositionally biased region" description="Polar residues" evidence="1">
    <location>
        <begin position="270"/>
        <end position="283"/>
    </location>
</feature>
<feature type="compositionally biased region" description="Low complexity" evidence="1">
    <location>
        <begin position="365"/>
        <end position="380"/>
    </location>
</feature>
<feature type="compositionally biased region" description="Acidic residues" evidence="1">
    <location>
        <begin position="214"/>
        <end position="223"/>
    </location>
</feature>
<dbReference type="SUPFAM" id="SSF46934">
    <property type="entry name" value="UBA-like"/>
    <property type="match status" value="1"/>
</dbReference>
<evidence type="ECO:0000256" key="1">
    <source>
        <dbReference type="SAM" id="MobiDB-lite"/>
    </source>
</evidence>
<evidence type="ECO:0000259" key="2">
    <source>
        <dbReference type="PROSITE" id="PS51140"/>
    </source>
</evidence>
<feature type="region of interest" description="Disordered" evidence="1">
    <location>
        <begin position="1"/>
        <end position="98"/>
    </location>
</feature>
<proteinExistence type="predicted"/>
<dbReference type="PROSITE" id="PS51140">
    <property type="entry name" value="CUE"/>
    <property type="match status" value="1"/>
</dbReference>
<dbReference type="Proteomes" id="UP000422736">
    <property type="component" value="Chromosome 3"/>
</dbReference>
<protein>
    <submittedName>
        <fullName evidence="3">Ubiquitin-binding protein CUE5</fullName>
    </submittedName>
</protein>
<dbReference type="PANTHER" id="PTHR16461">
    <property type="entry name" value="TOLL-INTERACTING PROTEIN"/>
    <property type="match status" value="1"/>
</dbReference>